<dbReference type="OrthoDB" id="3540741at2"/>
<reference evidence="1 2" key="1">
    <citation type="journal article" date="2018" name="Int. J. Syst. Evol. Microbiol.">
        <title>Glycomyces paridis sp. nov., isolated from the medicinal plant Paris polyphylla.</title>
        <authorList>
            <person name="Fang X.M."/>
            <person name="Bai J.L."/>
            <person name="Su J."/>
            <person name="Zhao L.L."/>
            <person name="Liu H.Y."/>
            <person name="Ma B.P."/>
            <person name="Zhang Y.Q."/>
            <person name="Yu L.Y."/>
        </authorList>
    </citation>
    <scope>NUCLEOTIDE SEQUENCE [LARGE SCALE GENOMIC DNA]</scope>
    <source>
        <strain evidence="1 2">CPCC 204357</strain>
    </source>
</reference>
<accession>A0A4S8P7M3</accession>
<gene>
    <name evidence="1" type="ORF">E9998_19230</name>
</gene>
<sequence>MSFAAVIRPVIDRLHVAVRHGARDDVRALYAARDLRPGAEIDAYGALLDHPVPEEALAARLVYFGFDADAEESRGLMARSGGAWELTALGRAVVVEADAALSGVAERLWSFRPSPSLPGLAAVETALPLVERLLEAGRASGGPVFAALTPYWVAPDATAAARLAAALEALRHHRADAHRAAWADAGLTVEGIQALGAGPQRTAIEADTNRRDEPVYAVLDEAERWALLGALGSLNDAFTVT</sequence>
<dbReference type="AlphaFoldDB" id="A0A4S8P7M3"/>
<protein>
    <submittedName>
        <fullName evidence="1">Uncharacterized protein</fullName>
    </submittedName>
</protein>
<organism evidence="1 2">
    <name type="scientific">Glycomyces paridis</name>
    <dbReference type="NCBI Taxonomy" id="2126555"/>
    <lineage>
        <taxon>Bacteria</taxon>
        <taxon>Bacillati</taxon>
        <taxon>Actinomycetota</taxon>
        <taxon>Actinomycetes</taxon>
        <taxon>Glycomycetales</taxon>
        <taxon>Glycomycetaceae</taxon>
        <taxon>Glycomyces</taxon>
    </lineage>
</organism>
<dbReference type="EMBL" id="STGX01000015">
    <property type="protein sequence ID" value="THV26230.1"/>
    <property type="molecule type" value="Genomic_DNA"/>
</dbReference>
<evidence type="ECO:0000313" key="1">
    <source>
        <dbReference type="EMBL" id="THV26230.1"/>
    </source>
</evidence>
<evidence type="ECO:0000313" key="2">
    <source>
        <dbReference type="Proteomes" id="UP000305792"/>
    </source>
</evidence>
<proteinExistence type="predicted"/>
<comment type="caution">
    <text evidence="1">The sequence shown here is derived from an EMBL/GenBank/DDBJ whole genome shotgun (WGS) entry which is preliminary data.</text>
</comment>
<keyword evidence="2" id="KW-1185">Reference proteome</keyword>
<dbReference type="Proteomes" id="UP000305792">
    <property type="component" value="Unassembled WGS sequence"/>
</dbReference>
<name>A0A4S8P7M3_9ACTN</name>
<dbReference type="RefSeq" id="WP_136531307.1">
    <property type="nucleotide sequence ID" value="NZ_STGX01000015.1"/>
</dbReference>